<gene>
    <name evidence="1" type="ORF">SHERM_13293</name>
</gene>
<dbReference type="Proteomes" id="UP001153555">
    <property type="component" value="Unassembled WGS sequence"/>
</dbReference>
<protein>
    <submittedName>
        <fullName evidence="1">Uncharacterized protein</fullName>
    </submittedName>
</protein>
<comment type="caution">
    <text evidence="1">The sequence shown here is derived from an EMBL/GenBank/DDBJ whole genome shotgun (WGS) entry which is preliminary data.</text>
</comment>
<name>A0A9N7R569_STRHE</name>
<keyword evidence="2" id="KW-1185">Reference proteome</keyword>
<reference evidence="1" key="1">
    <citation type="submission" date="2019-12" db="EMBL/GenBank/DDBJ databases">
        <authorList>
            <person name="Scholes J."/>
        </authorList>
    </citation>
    <scope>NUCLEOTIDE SEQUENCE</scope>
</reference>
<organism evidence="1 2">
    <name type="scientific">Striga hermonthica</name>
    <name type="common">Purple witchweed</name>
    <name type="synonym">Buchnera hermonthica</name>
    <dbReference type="NCBI Taxonomy" id="68872"/>
    <lineage>
        <taxon>Eukaryota</taxon>
        <taxon>Viridiplantae</taxon>
        <taxon>Streptophyta</taxon>
        <taxon>Embryophyta</taxon>
        <taxon>Tracheophyta</taxon>
        <taxon>Spermatophyta</taxon>
        <taxon>Magnoliopsida</taxon>
        <taxon>eudicotyledons</taxon>
        <taxon>Gunneridae</taxon>
        <taxon>Pentapetalae</taxon>
        <taxon>asterids</taxon>
        <taxon>lamiids</taxon>
        <taxon>Lamiales</taxon>
        <taxon>Orobanchaceae</taxon>
        <taxon>Buchnereae</taxon>
        <taxon>Striga</taxon>
    </lineage>
</organism>
<sequence>MSSGLIVNAVFLQDEKLRRLAQLIRNHEVNNMFYITFASVGEQLQYLRMVNDNLASVHTILDDANAVVHRHRGDPVRSHVAGLVHAYVEHSLNNALQLIPNYTVRRDYLDKMIEHHEAVYEALETLNTSNLDAVDELTETIRELDRILISYMRLTLNSYASA</sequence>
<evidence type="ECO:0000313" key="2">
    <source>
        <dbReference type="Proteomes" id="UP001153555"/>
    </source>
</evidence>
<dbReference type="AlphaFoldDB" id="A0A9N7R569"/>
<dbReference type="OrthoDB" id="1293907at2759"/>
<evidence type="ECO:0000313" key="1">
    <source>
        <dbReference type="EMBL" id="CAA0812734.1"/>
    </source>
</evidence>
<dbReference type="EMBL" id="CACSLK010011299">
    <property type="protein sequence ID" value="CAA0812734.1"/>
    <property type="molecule type" value="Genomic_DNA"/>
</dbReference>
<accession>A0A9N7R569</accession>
<proteinExistence type="predicted"/>